<dbReference type="AlphaFoldDB" id="A0AA39GT76"/>
<evidence type="ECO:0000313" key="2">
    <source>
        <dbReference type="Proteomes" id="UP001175271"/>
    </source>
</evidence>
<comment type="caution">
    <text evidence="1">The sequence shown here is derived from an EMBL/GenBank/DDBJ whole genome shotgun (WGS) entry which is preliminary data.</text>
</comment>
<keyword evidence="2" id="KW-1185">Reference proteome</keyword>
<reference evidence="1" key="1">
    <citation type="submission" date="2023-06" db="EMBL/GenBank/DDBJ databases">
        <title>Genomic analysis of the entomopathogenic nematode Steinernema hermaphroditum.</title>
        <authorList>
            <person name="Schwarz E.M."/>
            <person name="Heppert J.K."/>
            <person name="Baniya A."/>
            <person name="Schwartz H.T."/>
            <person name="Tan C.-H."/>
            <person name="Antoshechkin I."/>
            <person name="Sternberg P.W."/>
            <person name="Goodrich-Blair H."/>
            <person name="Dillman A.R."/>
        </authorList>
    </citation>
    <scope>NUCLEOTIDE SEQUENCE</scope>
    <source>
        <strain evidence="1">PS9179</strain>
        <tissue evidence="1">Whole animal</tissue>
    </source>
</reference>
<name>A0AA39GT76_9BILA</name>
<evidence type="ECO:0000313" key="1">
    <source>
        <dbReference type="EMBL" id="KAK0393135.1"/>
    </source>
</evidence>
<dbReference type="Proteomes" id="UP001175271">
    <property type="component" value="Unassembled WGS sequence"/>
</dbReference>
<gene>
    <name evidence="1" type="ORF">QR680_000070</name>
</gene>
<proteinExistence type="predicted"/>
<organism evidence="1 2">
    <name type="scientific">Steinernema hermaphroditum</name>
    <dbReference type="NCBI Taxonomy" id="289476"/>
    <lineage>
        <taxon>Eukaryota</taxon>
        <taxon>Metazoa</taxon>
        <taxon>Ecdysozoa</taxon>
        <taxon>Nematoda</taxon>
        <taxon>Chromadorea</taxon>
        <taxon>Rhabditida</taxon>
        <taxon>Tylenchina</taxon>
        <taxon>Panagrolaimomorpha</taxon>
        <taxon>Strongyloidoidea</taxon>
        <taxon>Steinernematidae</taxon>
        <taxon>Steinernema</taxon>
    </lineage>
</organism>
<dbReference type="EMBL" id="JAUCMV010000005">
    <property type="protein sequence ID" value="KAK0393135.1"/>
    <property type="molecule type" value="Genomic_DNA"/>
</dbReference>
<sequence>MHLFVRVPIRRARLFGRYHFKNCSSTIMNIVVRIALVFISLTPFVLSSAIRNSMNQPDVSVPTKPLNRAEMDRITALKDIQLALVHMQERLERELGYPSKIYLRHLARMGLEFNQDGEPTMDNQSSEKDKRAQTFVRFGKRGQTFIRFG</sequence>
<protein>
    <submittedName>
        <fullName evidence="1">Uncharacterized protein</fullName>
    </submittedName>
</protein>
<accession>A0AA39GT76</accession>